<accession>A0A6C2D1A7</accession>
<dbReference type="PANTHER" id="PTHR13369">
    <property type="match status" value="1"/>
</dbReference>
<comment type="caution">
    <text evidence="2">The sequence shown here is derived from an EMBL/GenBank/DDBJ whole genome shotgun (WGS) entry which is preliminary data.</text>
</comment>
<dbReference type="SUPFAM" id="SSF53335">
    <property type="entry name" value="S-adenosyl-L-methionine-dependent methyltransferases"/>
    <property type="match status" value="1"/>
</dbReference>
<protein>
    <submittedName>
        <fullName evidence="2">Methyltransferase</fullName>
    </submittedName>
</protein>
<keyword evidence="2" id="KW-0489">Methyltransferase</keyword>
<dbReference type="PANTHER" id="PTHR13369:SF0">
    <property type="entry name" value="GLUTATHIONE S-TRANSFERASE C-TERMINAL DOMAIN-CONTAINING PROTEIN"/>
    <property type="match status" value="1"/>
</dbReference>
<dbReference type="InterPro" id="IPR025714">
    <property type="entry name" value="Methyltranfer_dom"/>
</dbReference>
<dbReference type="Pfam" id="PF13679">
    <property type="entry name" value="Methyltransf_32"/>
    <property type="match status" value="1"/>
</dbReference>
<keyword evidence="3" id="KW-1185">Reference proteome</keyword>
<dbReference type="GO" id="GO:0032259">
    <property type="term" value="P:methylation"/>
    <property type="evidence" value="ECO:0007669"/>
    <property type="project" value="UniProtKB-KW"/>
</dbReference>
<organism evidence="2 3">
    <name type="scientific">Zoogloea oleivorans</name>
    <dbReference type="NCBI Taxonomy" id="1552750"/>
    <lineage>
        <taxon>Bacteria</taxon>
        <taxon>Pseudomonadati</taxon>
        <taxon>Pseudomonadota</taxon>
        <taxon>Betaproteobacteria</taxon>
        <taxon>Rhodocyclales</taxon>
        <taxon>Zoogloeaceae</taxon>
        <taxon>Zoogloea</taxon>
    </lineage>
</organism>
<evidence type="ECO:0000313" key="2">
    <source>
        <dbReference type="EMBL" id="TYC59726.1"/>
    </source>
</evidence>
<dbReference type="OrthoDB" id="5298194at2"/>
<evidence type="ECO:0000259" key="1">
    <source>
        <dbReference type="Pfam" id="PF13679"/>
    </source>
</evidence>
<dbReference type="Proteomes" id="UP000389128">
    <property type="component" value="Unassembled WGS sequence"/>
</dbReference>
<dbReference type="AlphaFoldDB" id="A0A6C2D1A7"/>
<dbReference type="GO" id="GO:0008168">
    <property type="term" value="F:methyltransferase activity"/>
    <property type="evidence" value="ECO:0007669"/>
    <property type="project" value="UniProtKB-KW"/>
</dbReference>
<proteinExistence type="predicted"/>
<sequence>MNHRERFLELQSVLNAHQILWRPSPFYVHRPEWCTHWPDLAEAILGLDEPTLEHFTANPEACRAWLATRLPVAHLLGPLCDLPELPPRELPPCDAHFDWFIPGRKREQIDAFAAHGPAAQAPLLEWCAGKGHLGRRMALSDDLPVSSLEIDPALCEDAARLAARAGIAQTVLCADALDDASRTHVRDHAVLALHACGELHRSLVRTAAHDGAHSYRIAPCCYYRGAQDGYRPLSRDAALQLDGSTLRLAVTETVTAPQRVRQRLARDQTWKLAFIALRNALEGEKIRPFRPVPAIWLSGDFATYSRSLAQREGVALPDGVDWAHWLAAGERRRAEVRRFELVRHAFRRALEMWLVMDVALGLEEAGFEVDVGTFCPRSLTPRNLMVLARRRPH</sequence>
<name>A0A6C2D1A7_9RHOO</name>
<feature type="domain" description="Methyltransferase" evidence="1">
    <location>
        <begin position="119"/>
        <end position="222"/>
    </location>
</feature>
<dbReference type="EMBL" id="SDKK01000007">
    <property type="protein sequence ID" value="TYC59726.1"/>
    <property type="molecule type" value="Genomic_DNA"/>
</dbReference>
<reference evidence="2 3" key="1">
    <citation type="submission" date="2019-01" db="EMBL/GenBank/DDBJ databases">
        <title>Zoogloea oleivorans genome sequencing and assembly.</title>
        <authorList>
            <person name="Tancsics A."/>
            <person name="Farkas M."/>
            <person name="Kriszt B."/>
            <person name="Maroti G."/>
            <person name="Horvath B."/>
        </authorList>
    </citation>
    <scope>NUCLEOTIDE SEQUENCE [LARGE SCALE GENOMIC DNA]</scope>
    <source>
        <strain evidence="2 3">Buc</strain>
    </source>
</reference>
<dbReference type="RefSeq" id="WP_148578746.1">
    <property type="nucleotide sequence ID" value="NZ_SDKK01000007.1"/>
</dbReference>
<evidence type="ECO:0000313" key="3">
    <source>
        <dbReference type="Proteomes" id="UP000389128"/>
    </source>
</evidence>
<keyword evidence="2" id="KW-0808">Transferase</keyword>
<dbReference type="InterPro" id="IPR029063">
    <property type="entry name" value="SAM-dependent_MTases_sf"/>
</dbReference>
<gene>
    <name evidence="2" type="ORF">ETQ85_09205</name>
</gene>